<gene>
    <name evidence="2" type="ORF">VPNG_07872</name>
</gene>
<dbReference type="Proteomes" id="UP000285146">
    <property type="component" value="Unassembled WGS sequence"/>
</dbReference>
<name>A0A423WGY1_9PEZI</name>
<feature type="region of interest" description="Disordered" evidence="1">
    <location>
        <begin position="74"/>
        <end position="94"/>
    </location>
</feature>
<feature type="compositionally biased region" description="Pro residues" evidence="1">
    <location>
        <begin position="85"/>
        <end position="94"/>
    </location>
</feature>
<organism evidence="2 3">
    <name type="scientific">Cytospora leucostoma</name>
    <dbReference type="NCBI Taxonomy" id="1230097"/>
    <lineage>
        <taxon>Eukaryota</taxon>
        <taxon>Fungi</taxon>
        <taxon>Dikarya</taxon>
        <taxon>Ascomycota</taxon>
        <taxon>Pezizomycotina</taxon>
        <taxon>Sordariomycetes</taxon>
        <taxon>Sordariomycetidae</taxon>
        <taxon>Diaporthales</taxon>
        <taxon>Cytosporaceae</taxon>
        <taxon>Cytospora</taxon>
    </lineage>
</organism>
<evidence type="ECO:0000313" key="3">
    <source>
        <dbReference type="Proteomes" id="UP000285146"/>
    </source>
</evidence>
<proteinExistence type="predicted"/>
<accession>A0A423WGY1</accession>
<sequence>MADRVLWVPQLALNWYLLTKLTDDDDVGDVEGASHIVSASAGIWMQPFQGSPFGNCRVPNLLFRSSGATYAITAPGKSPVDPLTQPLPSPRNKH</sequence>
<evidence type="ECO:0000313" key="2">
    <source>
        <dbReference type="EMBL" id="ROW02600.1"/>
    </source>
</evidence>
<dbReference type="AlphaFoldDB" id="A0A423WGY1"/>
<protein>
    <submittedName>
        <fullName evidence="2">Uncharacterized protein</fullName>
    </submittedName>
</protein>
<keyword evidence="3" id="KW-1185">Reference proteome</keyword>
<comment type="caution">
    <text evidence="2">The sequence shown here is derived from an EMBL/GenBank/DDBJ whole genome shotgun (WGS) entry which is preliminary data.</text>
</comment>
<reference evidence="2 3" key="1">
    <citation type="submission" date="2015-09" db="EMBL/GenBank/DDBJ databases">
        <title>Host preference determinants of Valsa canker pathogens revealed by comparative genomics.</title>
        <authorList>
            <person name="Yin Z."/>
            <person name="Huang L."/>
        </authorList>
    </citation>
    <scope>NUCLEOTIDE SEQUENCE [LARGE SCALE GENOMIC DNA]</scope>
    <source>
        <strain evidence="2 3">SXYLt</strain>
    </source>
</reference>
<dbReference type="InParanoid" id="A0A423WGY1"/>
<evidence type="ECO:0000256" key="1">
    <source>
        <dbReference type="SAM" id="MobiDB-lite"/>
    </source>
</evidence>
<dbReference type="EMBL" id="LKEB01000051">
    <property type="protein sequence ID" value="ROW02600.1"/>
    <property type="molecule type" value="Genomic_DNA"/>
</dbReference>